<dbReference type="PANTHER" id="PTHR30154:SF34">
    <property type="entry name" value="TRANSCRIPTIONAL REGULATOR AZLB"/>
    <property type="match status" value="1"/>
</dbReference>
<sequence length="165" mass="18611">MKGHLLDDRDIAILTVLSREGRISKTDLAQRVNLSVTPCWQRLKRLEQAGLIRGYRADVALNKIGANVVVFVMAELDSHKAENFQAFERAMDRYEEVTGCWALGGGYDYLLQVITRDVASYQALIDDLLAARIGLKRYFTYIVTKEVKASGLPPLDALLRPKRID</sequence>
<evidence type="ECO:0000256" key="1">
    <source>
        <dbReference type="ARBA" id="ARBA00023015"/>
    </source>
</evidence>
<dbReference type="GO" id="GO:0043200">
    <property type="term" value="P:response to amino acid"/>
    <property type="evidence" value="ECO:0007669"/>
    <property type="project" value="TreeGrafter"/>
</dbReference>
<evidence type="ECO:0000313" key="5">
    <source>
        <dbReference type="EMBL" id="QDY70090.1"/>
    </source>
</evidence>
<dbReference type="SUPFAM" id="SSF54909">
    <property type="entry name" value="Dimeric alpha+beta barrel"/>
    <property type="match status" value="1"/>
</dbReference>
<dbReference type="InterPro" id="IPR019887">
    <property type="entry name" value="Tscrpt_reg_AsnC/Lrp_C"/>
</dbReference>
<dbReference type="GO" id="GO:0006355">
    <property type="term" value="P:regulation of DNA-templated transcription"/>
    <property type="evidence" value="ECO:0007669"/>
    <property type="project" value="UniProtKB-ARBA"/>
</dbReference>
<dbReference type="InterPro" id="IPR000485">
    <property type="entry name" value="AsnC-type_HTH_dom"/>
</dbReference>
<dbReference type="KEGG" id="lit:FPZ52_10980"/>
<dbReference type="OrthoDB" id="8085200at2"/>
<organism evidence="5 6">
    <name type="scientific">Qingshengfaniella alkalisoli</name>
    <dbReference type="NCBI Taxonomy" id="2599296"/>
    <lineage>
        <taxon>Bacteria</taxon>
        <taxon>Pseudomonadati</taxon>
        <taxon>Pseudomonadota</taxon>
        <taxon>Alphaproteobacteria</taxon>
        <taxon>Rhodobacterales</taxon>
        <taxon>Paracoccaceae</taxon>
        <taxon>Qingshengfaniella</taxon>
    </lineage>
</organism>
<dbReference type="PANTHER" id="PTHR30154">
    <property type="entry name" value="LEUCINE-RESPONSIVE REGULATORY PROTEIN"/>
    <property type="match status" value="1"/>
</dbReference>
<reference evidence="5 6" key="1">
    <citation type="submission" date="2019-07" db="EMBL/GenBank/DDBJ databases">
        <title>Litoreibacter alkalisoli sp. nov., isolated from saline-alkaline soil.</title>
        <authorList>
            <person name="Wang S."/>
            <person name="Xu L."/>
            <person name="Xing Y.-T."/>
            <person name="Sun J.-Q."/>
        </authorList>
    </citation>
    <scope>NUCLEOTIDE SEQUENCE [LARGE SCALE GENOMIC DNA]</scope>
    <source>
        <strain evidence="5 6">LN3S51</strain>
    </source>
</reference>
<evidence type="ECO:0000256" key="3">
    <source>
        <dbReference type="ARBA" id="ARBA00023163"/>
    </source>
</evidence>
<dbReference type="InterPro" id="IPR019885">
    <property type="entry name" value="Tscrpt_reg_HTH_AsnC-type_CS"/>
</dbReference>
<dbReference type="PROSITE" id="PS00519">
    <property type="entry name" value="HTH_ASNC_1"/>
    <property type="match status" value="1"/>
</dbReference>
<gene>
    <name evidence="5" type="ORF">FPZ52_10980</name>
</gene>
<dbReference type="GO" id="GO:0043565">
    <property type="term" value="F:sequence-specific DNA binding"/>
    <property type="evidence" value="ECO:0007669"/>
    <property type="project" value="InterPro"/>
</dbReference>
<dbReference type="CDD" id="cd00090">
    <property type="entry name" value="HTH_ARSR"/>
    <property type="match status" value="1"/>
</dbReference>
<keyword evidence="3" id="KW-0804">Transcription</keyword>
<dbReference type="Gene3D" id="1.10.10.10">
    <property type="entry name" value="Winged helix-like DNA-binding domain superfamily/Winged helix DNA-binding domain"/>
    <property type="match status" value="1"/>
</dbReference>
<dbReference type="Gene3D" id="3.30.70.920">
    <property type="match status" value="1"/>
</dbReference>
<dbReference type="EMBL" id="CP042261">
    <property type="protein sequence ID" value="QDY70090.1"/>
    <property type="molecule type" value="Genomic_DNA"/>
</dbReference>
<keyword evidence="1" id="KW-0805">Transcription regulation</keyword>
<dbReference type="InterPro" id="IPR036388">
    <property type="entry name" value="WH-like_DNA-bd_sf"/>
</dbReference>
<dbReference type="SUPFAM" id="SSF46785">
    <property type="entry name" value="Winged helix' DNA-binding domain"/>
    <property type="match status" value="1"/>
</dbReference>
<dbReference type="InterPro" id="IPR011008">
    <property type="entry name" value="Dimeric_a/b-barrel"/>
</dbReference>
<dbReference type="AlphaFoldDB" id="A0A5B8J6Y4"/>
<dbReference type="InterPro" id="IPR019888">
    <property type="entry name" value="Tscrpt_reg_AsnC-like"/>
</dbReference>
<evidence type="ECO:0000313" key="6">
    <source>
        <dbReference type="Proteomes" id="UP000318483"/>
    </source>
</evidence>
<protein>
    <submittedName>
        <fullName evidence="5">Lrp/AsnC family transcriptional regulator</fullName>
    </submittedName>
</protein>
<dbReference type="InterPro" id="IPR011991">
    <property type="entry name" value="ArsR-like_HTH"/>
</dbReference>
<dbReference type="GO" id="GO:0005829">
    <property type="term" value="C:cytosol"/>
    <property type="evidence" value="ECO:0007669"/>
    <property type="project" value="TreeGrafter"/>
</dbReference>
<evidence type="ECO:0000259" key="4">
    <source>
        <dbReference type="PROSITE" id="PS50956"/>
    </source>
</evidence>
<dbReference type="RefSeq" id="WP_146365465.1">
    <property type="nucleotide sequence ID" value="NZ_CP042261.1"/>
</dbReference>
<accession>A0A5B8J6Y4</accession>
<proteinExistence type="predicted"/>
<dbReference type="PRINTS" id="PR00033">
    <property type="entry name" value="HTHASNC"/>
</dbReference>
<keyword evidence="6" id="KW-1185">Reference proteome</keyword>
<name>A0A5B8J6Y4_9RHOB</name>
<dbReference type="InterPro" id="IPR036390">
    <property type="entry name" value="WH_DNA-bd_sf"/>
</dbReference>
<dbReference type="Pfam" id="PF01037">
    <property type="entry name" value="AsnC_trans_reg"/>
    <property type="match status" value="1"/>
</dbReference>
<dbReference type="SMART" id="SM00344">
    <property type="entry name" value="HTH_ASNC"/>
    <property type="match status" value="1"/>
</dbReference>
<evidence type="ECO:0000256" key="2">
    <source>
        <dbReference type="ARBA" id="ARBA00023125"/>
    </source>
</evidence>
<feature type="domain" description="HTH asnC-type" evidence="4">
    <location>
        <begin position="6"/>
        <end position="67"/>
    </location>
</feature>
<keyword evidence="2" id="KW-0238">DNA-binding</keyword>
<dbReference type="PROSITE" id="PS50956">
    <property type="entry name" value="HTH_ASNC_2"/>
    <property type="match status" value="1"/>
</dbReference>
<dbReference type="Proteomes" id="UP000318483">
    <property type="component" value="Chromosome"/>
</dbReference>
<dbReference type="Pfam" id="PF13412">
    <property type="entry name" value="HTH_24"/>
    <property type="match status" value="1"/>
</dbReference>